<keyword evidence="2" id="KW-1185">Reference proteome</keyword>
<proteinExistence type="predicted"/>
<dbReference type="AlphaFoldDB" id="A0A498I5V8"/>
<comment type="caution">
    <text evidence="1">The sequence shown here is derived from an EMBL/GenBank/DDBJ whole genome shotgun (WGS) entry which is preliminary data.</text>
</comment>
<dbReference type="Proteomes" id="UP000290289">
    <property type="component" value="Chromosome 14"/>
</dbReference>
<sequence length="73" mass="8586">MRFNSRVVLCYISEVGLRGISCSRSGNIVVEPFQELSVRVCVAVREWRKQEYGFKRSNVGVAERERNCKRRYK</sequence>
<evidence type="ECO:0000313" key="2">
    <source>
        <dbReference type="Proteomes" id="UP000290289"/>
    </source>
</evidence>
<protein>
    <submittedName>
        <fullName evidence="1">Uncharacterized protein</fullName>
    </submittedName>
</protein>
<accession>A0A498I5V8</accession>
<organism evidence="1 2">
    <name type="scientific">Malus domestica</name>
    <name type="common">Apple</name>
    <name type="synonym">Pyrus malus</name>
    <dbReference type="NCBI Taxonomy" id="3750"/>
    <lineage>
        <taxon>Eukaryota</taxon>
        <taxon>Viridiplantae</taxon>
        <taxon>Streptophyta</taxon>
        <taxon>Embryophyta</taxon>
        <taxon>Tracheophyta</taxon>
        <taxon>Spermatophyta</taxon>
        <taxon>Magnoliopsida</taxon>
        <taxon>eudicotyledons</taxon>
        <taxon>Gunneridae</taxon>
        <taxon>Pentapetalae</taxon>
        <taxon>rosids</taxon>
        <taxon>fabids</taxon>
        <taxon>Rosales</taxon>
        <taxon>Rosaceae</taxon>
        <taxon>Amygdaloideae</taxon>
        <taxon>Maleae</taxon>
        <taxon>Malus</taxon>
    </lineage>
</organism>
<dbReference type="EMBL" id="RDQH01000340">
    <property type="protein sequence ID" value="RXH76871.1"/>
    <property type="molecule type" value="Genomic_DNA"/>
</dbReference>
<name>A0A498I5V8_MALDO</name>
<evidence type="ECO:0000313" key="1">
    <source>
        <dbReference type="EMBL" id="RXH76871.1"/>
    </source>
</evidence>
<reference evidence="1 2" key="1">
    <citation type="submission" date="2018-10" db="EMBL/GenBank/DDBJ databases">
        <title>A high-quality apple genome assembly.</title>
        <authorList>
            <person name="Hu J."/>
        </authorList>
    </citation>
    <scope>NUCLEOTIDE SEQUENCE [LARGE SCALE GENOMIC DNA]</scope>
    <source>
        <strain evidence="2">cv. HFTH1</strain>
        <tissue evidence="1">Young leaf</tissue>
    </source>
</reference>
<gene>
    <name evidence="1" type="ORF">DVH24_019759</name>
</gene>